<evidence type="ECO:0000313" key="1">
    <source>
        <dbReference type="EMBL" id="OAF70630.1"/>
    </source>
</evidence>
<comment type="caution">
    <text evidence="1">The sequence shown here is derived from an EMBL/GenBank/DDBJ whole genome shotgun (WGS) entry which is preliminary data.</text>
</comment>
<organism evidence="1 2">
    <name type="scientific">Intoshia linei</name>
    <dbReference type="NCBI Taxonomy" id="1819745"/>
    <lineage>
        <taxon>Eukaryota</taxon>
        <taxon>Metazoa</taxon>
        <taxon>Spiralia</taxon>
        <taxon>Lophotrochozoa</taxon>
        <taxon>Mesozoa</taxon>
        <taxon>Orthonectida</taxon>
        <taxon>Rhopaluridae</taxon>
        <taxon>Intoshia</taxon>
    </lineage>
</organism>
<accession>A0A177B8Y7</accession>
<dbReference type="Proteomes" id="UP000078046">
    <property type="component" value="Unassembled WGS sequence"/>
</dbReference>
<name>A0A177B8Y7_9BILA</name>
<dbReference type="EMBL" id="LWCA01000127">
    <property type="protein sequence ID" value="OAF70630.1"/>
    <property type="molecule type" value="Genomic_DNA"/>
</dbReference>
<gene>
    <name evidence="1" type="ORF">A3Q56_01606</name>
</gene>
<protein>
    <submittedName>
        <fullName evidence="1">Uncharacterized protein</fullName>
    </submittedName>
</protein>
<reference evidence="1 2" key="1">
    <citation type="submission" date="2016-04" db="EMBL/GenBank/DDBJ databases">
        <title>The genome of Intoshia linei affirms orthonectids as highly simplified spiralians.</title>
        <authorList>
            <person name="Mikhailov K.V."/>
            <person name="Slusarev G.S."/>
            <person name="Nikitin M.A."/>
            <person name="Logacheva M.D."/>
            <person name="Penin A."/>
            <person name="Aleoshin V."/>
            <person name="Panchin Y.V."/>
        </authorList>
    </citation>
    <scope>NUCLEOTIDE SEQUENCE [LARGE SCALE GENOMIC DNA]</scope>
    <source>
        <strain evidence="1">Intl2013</strain>
        <tissue evidence="1">Whole animal</tissue>
    </source>
</reference>
<sequence>MYKNSQKIYPVYQYITIIKKRERNTHLSDDWKFIPIKKLNCDYRYVWTDIFLISNDFLACNRREDFWNLLGSFQRVN</sequence>
<dbReference type="AlphaFoldDB" id="A0A177B8Y7"/>
<evidence type="ECO:0000313" key="2">
    <source>
        <dbReference type="Proteomes" id="UP000078046"/>
    </source>
</evidence>
<keyword evidence="2" id="KW-1185">Reference proteome</keyword>
<proteinExistence type="predicted"/>